<dbReference type="InterPro" id="IPR003593">
    <property type="entry name" value="AAA+_ATPase"/>
</dbReference>
<dbReference type="NCBIfam" id="NF038214">
    <property type="entry name" value="IS21_help_AAA"/>
    <property type="match status" value="1"/>
</dbReference>
<keyword evidence="3" id="KW-0067">ATP-binding</keyword>
<dbReference type="Pfam" id="PF01695">
    <property type="entry name" value="IstB_IS21"/>
    <property type="match status" value="1"/>
</dbReference>
<comment type="similarity">
    <text evidence="1">Belongs to the IS21/IS1162 putative ATP-binding protein family.</text>
</comment>
<sequence>MNLQMNRIEAACATLKLQAMGQEWPRLAEVANTQELSLADYLESLLSAELEARAERTRATLTKFASFPMEKTFDDYDFKFATGAPRKQLKELTGLAFVERKENVVLLGPSGVGKSHLAVSLGQIAVQKGLKTRFITAADLMLQLSTAKAQGKLESYLRRSVLAPKLLIVDEIGYLPFGREEANLFFNVIAKRYEQGSIIVTSNLPFSQWSNAFADDTTLTAALLDRLLHHSHIVQISGESYRLRGKKAAGTIPTVLENLSESRS</sequence>
<dbReference type="SUPFAM" id="SSF52540">
    <property type="entry name" value="P-loop containing nucleoside triphosphate hydrolases"/>
    <property type="match status" value="1"/>
</dbReference>
<dbReference type="SMART" id="SM00382">
    <property type="entry name" value="AAA"/>
    <property type="match status" value="1"/>
</dbReference>
<dbReference type="GO" id="GO:0006260">
    <property type="term" value="P:DNA replication"/>
    <property type="evidence" value="ECO:0007669"/>
    <property type="project" value="TreeGrafter"/>
</dbReference>
<dbReference type="FunFam" id="3.40.50.300:FF:000606">
    <property type="entry name" value="IS100 transposase orfB"/>
    <property type="match status" value="1"/>
</dbReference>
<dbReference type="InterPro" id="IPR047661">
    <property type="entry name" value="IstB"/>
</dbReference>
<dbReference type="PIRSF" id="PIRSF003073">
    <property type="entry name" value="DNAC_TnpB_IstB"/>
    <property type="match status" value="1"/>
</dbReference>
<dbReference type="EMBL" id="KP795670">
    <property type="protein sequence ID" value="AKN39859.1"/>
    <property type="molecule type" value="Genomic_DNA"/>
</dbReference>
<dbReference type="InterPro" id="IPR028350">
    <property type="entry name" value="DNAC/IstB-like"/>
</dbReference>
<dbReference type="Gene3D" id="3.40.50.300">
    <property type="entry name" value="P-loop containing nucleotide triphosphate hydrolases"/>
    <property type="match status" value="1"/>
</dbReference>
<reference evidence="5" key="1">
    <citation type="journal article" date="2015" name="MBio">
        <title>Eco-Evolutionary Dynamics of Episomes among Ecologically Cohesive Bacterial Populations.</title>
        <authorList>
            <person name="Xue H."/>
            <person name="Cordero O.X."/>
            <person name="Camas F.M."/>
            <person name="Trimble W."/>
            <person name="Meyer F."/>
            <person name="Guglielmini J."/>
            <person name="Rocha E.P."/>
            <person name="Polz M.F."/>
        </authorList>
    </citation>
    <scope>NUCLEOTIDE SEQUENCE</scope>
    <source>
        <strain evidence="5">FF_59</strain>
    </source>
</reference>
<proteinExistence type="inferred from homology"/>
<dbReference type="InterPro" id="IPR002611">
    <property type="entry name" value="IstB_ATP-bd"/>
</dbReference>
<protein>
    <submittedName>
        <fullName evidence="5">ISPsy4, transposition helper protein</fullName>
    </submittedName>
</protein>
<evidence type="ECO:0000256" key="1">
    <source>
        <dbReference type="ARBA" id="ARBA00008059"/>
    </source>
</evidence>
<evidence type="ECO:0000256" key="2">
    <source>
        <dbReference type="ARBA" id="ARBA00022741"/>
    </source>
</evidence>
<evidence type="ECO:0000256" key="3">
    <source>
        <dbReference type="ARBA" id="ARBA00022840"/>
    </source>
</evidence>
<organism evidence="5">
    <name type="scientific">Vibrio tasmaniensis</name>
    <dbReference type="NCBI Taxonomy" id="212663"/>
    <lineage>
        <taxon>Bacteria</taxon>
        <taxon>Pseudomonadati</taxon>
        <taxon>Pseudomonadota</taxon>
        <taxon>Gammaproteobacteria</taxon>
        <taxon>Vibrionales</taxon>
        <taxon>Vibrionaceae</taxon>
        <taxon>Vibrio</taxon>
    </lineage>
</organism>
<keyword evidence="2" id="KW-0547">Nucleotide-binding</keyword>
<dbReference type="GO" id="GO:0005524">
    <property type="term" value="F:ATP binding"/>
    <property type="evidence" value="ECO:0007669"/>
    <property type="project" value="UniProtKB-KW"/>
</dbReference>
<name>A0A0H4A0Y8_9VIBR</name>
<accession>A0A0H4A0Y8</accession>
<dbReference type="CDD" id="cd00009">
    <property type="entry name" value="AAA"/>
    <property type="match status" value="1"/>
</dbReference>
<evidence type="ECO:0000313" key="5">
    <source>
        <dbReference type="EMBL" id="AKN39859.1"/>
    </source>
</evidence>
<dbReference type="PANTHER" id="PTHR30050">
    <property type="entry name" value="CHROMOSOMAL REPLICATION INITIATOR PROTEIN DNAA"/>
    <property type="match status" value="1"/>
</dbReference>
<dbReference type="AlphaFoldDB" id="A0A0H4A0Y8"/>
<feature type="domain" description="AAA+ ATPase" evidence="4">
    <location>
        <begin position="100"/>
        <end position="237"/>
    </location>
</feature>
<dbReference type="PANTHER" id="PTHR30050:SF4">
    <property type="entry name" value="ATP-BINDING PROTEIN RV3427C IN INSERTION SEQUENCE-RELATED"/>
    <property type="match status" value="1"/>
</dbReference>
<dbReference type="NCBIfam" id="NF006616">
    <property type="entry name" value="PRK09183.1"/>
    <property type="match status" value="1"/>
</dbReference>
<dbReference type="InterPro" id="IPR027417">
    <property type="entry name" value="P-loop_NTPase"/>
</dbReference>
<evidence type="ECO:0000259" key="4">
    <source>
        <dbReference type="SMART" id="SM00382"/>
    </source>
</evidence>